<dbReference type="PROSITE" id="PS51318">
    <property type="entry name" value="TAT"/>
    <property type="match status" value="1"/>
</dbReference>
<dbReference type="PROSITE" id="PS51257">
    <property type="entry name" value="PROKAR_LIPOPROTEIN"/>
    <property type="match status" value="1"/>
</dbReference>
<dbReference type="EMBL" id="JAHQXE010000006">
    <property type="protein sequence ID" value="MBV0903714.1"/>
    <property type="molecule type" value="Genomic_DNA"/>
</dbReference>
<dbReference type="Pfam" id="PF12849">
    <property type="entry name" value="PBP_like_2"/>
    <property type="match status" value="1"/>
</dbReference>
<organism evidence="4 5">
    <name type="scientific">Haloarcula salina</name>
    <dbReference type="NCBI Taxonomy" id="1429914"/>
    <lineage>
        <taxon>Archaea</taxon>
        <taxon>Methanobacteriati</taxon>
        <taxon>Methanobacteriota</taxon>
        <taxon>Stenosarchaea group</taxon>
        <taxon>Halobacteria</taxon>
        <taxon>Halobacteriales</taxon>
        <taxon>Haloarculaceae</taxon>
        <taxon>Haloarcula</taxon>
    </lineage>
</organism>
<dbReference type="RefSeq" id="WP_162414752.1">
    <property type="nucleotide sequence ID" value="NZ_JAHQXE010000006.1"/>
</dbReference>
<proteinExistence type="predicted"/>
<reference evidence="4" key="1">
    <citation type="submission" date="2021-06" db="EMBL/GenBank/DDBJ databases">
        <title>New haloarchaea isolates fom saline soil.</title>
        <authorList>
            <person name="Duran-Viseras A."/>
            <person name="Sanchez-Porro C.S."/>
            <person name="Ventosa A."/>
        </authorList>
    </citation>
    <scope>NUCLEOTIDE SEQUENCE</scope>
    <source>
        <strain evidence="4">JCM 18369</strain>
    </source>
</reference>
<evidence type="ECO:0000313" key="5">
    <source>
        <dbReference type="Proteomes" id="UP001166304"/>
    </source>
</evidence>
<dbReference type="InterPro" id="IPR024370">
    <property type="entry name" value="PBP_domain"/>
</dbReference>
<dbReference type="InterPro" id="IPR019546">
    <property type="entry name" value="TAT_signal_bac_arc"/>
</dbReference>
<dbReference type="InterPro" id="IPR006311">
    <property type="entry name" value="TAT_signal"/>
</dbReference>
<evidence type="ECO:0000256" key="2">
    <source>
        <dbReference type="SAM" id="MobiDB-lite"/>
    </source>
</evidence>
<dbReference type="AlphaFoldDB" id="A0AA41KMB1"/>
<dbReference type="InterPro" id="IPR050811">
    <property type="entry name" value="Phosphate_ABC_transporter"/>
</dbReference>
<feature type="region of interest" description="Disordered" evidence="2">
    <location>
        <begin position="28"/>
        <end position="88"/>
    </location>
</feature>
<protein>
    <submittedName>
        <fullName evidence="4">Substrate-binding domain-containing protein</fullName>
    </submittedName>
</protein>
<dbReference type="Proteomes" id="UP001166304">
    <property type="component" value="Unassembled WGS sequence"/>
</dbReference>
<keyword evidence="1" id="KW-0732">Signal</keyword>
<evidence type="ECO:0000256" key="1">
    <source>
        <dbReference type="ARBA" id="ARBA00022729"/>
    </source>
</evidence>
<dbReference type="Gene3D" id="3.40.190.10">
    <property type="entry name" value="Periplasmic binding protein-like II"/>
    <property type="match status" value="2"/>
</dbReference>
<keyword evidence="5" id="KW-1185">Reference proteome</keyword>
<gene>
    <name evidence="4" type="ORF">KTS37_18165</name>
</gene>
<evidence type="ECO:0000313" key="4">
    <source>
        <dbReference type="EMBL" id="MBV0903714.1"/>
    </source>
</evidence>
<feature type="domain" description="PBP" evidence="3">
    <location>
        <begin position="143"/>
        <end position="356"/>
    </location>
</feature>
<accession>A0AA41KMB1</accession>
<comment type="caution">
    <text evidence="4">The sequence shown here is derived from an EMBL/GenBank/DDBJ whole genome shotgun (WGS) entry which is preliminary data.</text>
</comment>
<dbReference type="PANTHER" id="PTHR30570:SF1">
    <property type="entry name" value="PHOSPHATE-BINDING PROTEIN PSTS"/>
    <property type="match status" value="1"/>
</dbReference>
<dbReference type="PANTHER" id="PTHR30570">
    <property type="entry name" value="PERIPLASMIC PHOSPHATE BINDING COMPONENT OF PHOSPHATE ABC TRANSPORTER"/>
    <property type="match status" value="1"/>
</dbReference>
<name>A0AA41KMB1_9EURY</name>
<feature type="compositionally biased region" description="Low complexity" evidence="2">
    <location>
        <begin position="28"/>
        <end position="54"/>
    </location>
</feature>
<dbReference type="NCBIfam" id="TIGR01409">
    <property type="entry name" value="TAT_signal_seq"/>
    <property type="match status" value="1"/>
</dbReference>
<evidence type="ECO:0000259" key="3">
    <source>
        <dbReference type="Pfam" id="PF12849"/>
    </source>
</evidence>
<sequence length="388" mass="41620">MAHDSERLSDRVSRRKFIATTGATGVAAVAGCSSGSSSDGGASTDAGSDGSASTEAPATDTEMEETASTDEGSSSMGTGPLESGGSSTVYPVANTAASYWNANRPASDTEYWPHGEYDIDTEMNLADYWASLYGFEAGQDGDPPFPVSVALSHSGTGVEKVMNGQLDLGNSSGNVEDELPDRDSYDDFIDHVIAVDGQPLVVSQEIADAGVEKITGQQLKDLYKGRLTNWSELGGPDKEIQVLGRVKGSGTRTSFVSNVFGNPEEDTTVANRYGQNQRLAQAIAQADNAISYLALAFINTDGLAPIALEWEGTTYKYKDPQNGLDSRKYPLSRDLHMYTWQGTSEKESAFINMILSAFGQETFVAPNNYFTLGERRLKEERNKLADQA</sequence>
<dbReference type="SUPFAM" id="SSF53850">
    <property type="entry name" value="Periplasmic binding protein-like II"/>
    <property type="match status" value="1"/>
</dbReference>